<keyword evidence="1" id="KW-0479">Metal-binding</keyword>
<evidence type="ECO:0000259" key="2">
    <source>
        <dbReference type="PROSITE" id="PS51819"/>
    </source>
</evidence>
<gene>
    <name evidence="3" type="ORF">SAMN04489868_10314</name>
</gene>
<organism evidence="3 4">
    <name type="scientific">Pisciglobus halotolerans</name>
    <dbReference type="NCBI Taxonomy" id="745365"/>
    <lineage>
        <taxon>Bacteria</taxon>
        <taxon>Bacillati</taxon>
        <taxon>Bacillota</taxon>
        <taxon>Bacilli</taxon>
        <taxon>Lactobacillales</taxon>
        <taxon>Carnobacteriaceae</taxon>
    </lineage>
</organism>
<dbReference type="InterPro" id="IPR029068">
    <property type="entry name" value="Glyas_Bleomycin-R_OHBP_Dase"/>
</dbReference>
<dbReference type="OrthoDB" id="5296884at2"/>
<dbReference type="PANTHER" id="PTHR36113">
    <property type="entry name" value="LYASE, PUTATIVE-RELATED-RELATED"/>
    <property type="match status" value="1"/>
</dbReference>
<proteinExistence type="predicted"/>
<dbReference type="SUPFAM" id="SSF54593">
    <property type="entry name" value="Glyoxalase/Bleomycin resistance protein/Dihydroxybiphenyl dioxygenase"/>
    <property type="match status" value="1"/>
</dbReference>
<name>A0A1I3B1E6_9LACT</name>
<dbReference type="InterPro" id="IPR004360">
    <property type="entry name" value="Glyas_Fos-R_dOase_dom"/>
</dbReference>
<dbReference type="PANTHER" id="PTHR36113:SF6">
    <property type="entry name" value="FOSFOMYCIN RESISTANCE PROTEIN FOSX"/>
    <property type="match status" value="1"/>
</dbReference>
<evidence type="ECO:0000313" key="3">
    <source>
        <dbReference type="EMBL" id="SFH56000.1"/>
    </source>
</evidence>
<dbReference type="GO" id="GO:0051213">
    <property type="term" value="F:dioxygenase activity"/>
    <property type="evidence" value="ECO:0007669"/>
    <property type="project" value="UniProtKB-KW"/>
</dbReference>
<protein>
    <submittedName>
        <fullName evidence="3">Catechol 2,3-dioxygenase</fullName>
    </submittedName>
</protein>
<reference evidence="3 4" key="1">
    <citation type="submission" date="2016-10" db="EMBL/GenBank/DDBJ databases">
        <authorList>
            <person name="de Groot N.N."/>
        </authorList>
    </citation>
    <scope>NUCLEOTIDE SEQUENCE [LARGE SCALE GENOMIC DNA]</scope>
    <source>
        <strain evidence="3 4">DSM 27630</strain>
    </source>
</reference>
<dbReference type="Gene3D" id="3.10.180.10">
    <property type="entry name" value="2,3-Dihydroxybiphenyl 1,2-Dioxygenase, domain 1"/>
    <property type="match status" value="1"/>
</dbReference>
<evidence type="ECO:0000256" key="1">
    <source>
        <dbReference type="ARBA" id="ARBA00022723"/>
    </source>
</evidence>
<keyword evidence="4" id="KW-1185">Reference proteome</keyword>
<dbReference type="AlphaFoldDB" id="A0A1I3B1E6"/>
<accession>A0A1I3B1E6</accession>
<dbReference type="InterPro" id="IPR051332">
    <property type="entry name" value="Fosfomycin_Res_Enzymes"/>
</dbReference>
<dbReference type="Proteomes" id="UP000198668">
    <property type="component" value="Unassembled WGS sequence"/>
</dbReference>
<keyword evidence="3" id="KW-0223">Dioxygenase</keyword>
<dbReference type="RefSeq" id="WP_092091037.1">
    <property type="nucleotide sequence ID" value="NZ_FOQE01000003.1"/>
</dbReference>
<feature type="domain" description="VOC" evidence="2">
    <location>
        <begin position="2"/>
        <end position="128"/>
    </location>
</feature>
<sequence length="132" mass="15754">MPLHHVELNVSNLKKSRVFWSWLLERLGYQLFQEWDKGFSYKDKENYLVFVQAETAFLKDGYHRKQIGLNHLAFWVDTEEEVNQLRAELLERECPILYSDRFPFAGGENHYAVFFEDPDRIKVEVVAHTTTE</sequence>
<keyword evidence="3" id="KW-0560">Oxidoreductase</keyword>
<dbReference type="Pfam" id="PF00903">
    <property type="entry name" value="Glyoxalase"/>
    <property type="match status" value="1"/>
</dbReference>
<dbReference type="GO" id="GO:0046872">
    <property type="term" value="F:metal ion binding"/>
    <property type="evidence" value="ECO:0007669"/>
    <property type="project" value="UniProtKB-KW"/>
</dbReference>
<dbReference type="EMBL" id="FOQE01000003">
    <property type="protein sequence ID" value="SFH56000.1"/>
    <property type="molecule type" value="Genomic_DNA"/>
</dbReference>
<evidence type="ECO:0000313" key="4">
    <source>
        <dbReference type="Proteomes" id="UP000198668"/>
    </source>
</evidence>
<dbReference type="InterPro" id="IPR037523">
    <property type="entry name" value="VOC_core"/>
</dbReference>
<dbReference type="PROSITE" id="PS51819">
    <property type="entry name" value="VOC"/>
    <property type="match status" value="1"/>
</dbReference>